<proteinExistence type="predicted"/>
<dbReference type="RefSeq" id="WP_369414709.1">
    <property type="nucleotide sequence ID" value="NZ_BOQE01000001.1"/>
</dbReference>
<accession>A0AAV4LGL1</accession>
<sequence>MITMTTIRGFFEYRVDPAKREDYLKLVPKIRSIQTKYGLTAYEIIESVQRENQFVETFRVESMEAYRRIEEKQELDPEYLACQQERDACILGGRGTMKVWFFRDIV</sequence>
<organism evidence="1 2">
    <name type="scientific">Collibacillus ludicampi</name>
    <dbReference type="NCBI Taxonomy" id="2771369"/>
    <lineage>
        <taxon>Bacteria</taxon>
        <taxon>Bacillati</taxon>
        <taxon>Bacillota</taxon>
        <taxon>Bacilli</taxon>
        <taxon>Bacillales</taxon>
        <taxon>Alicyclobacillaceae</taxon>
        <taxon>Collibacillus</taxon>
    </lineage>
</organism>
<evidence type="ECO:0000313" key="1">
    <source>
        <dbReference type="EMBL" id="GIM46804.1"/>
    </source>
</evidence>
<reference evidence="1" key="1">
    <citation type="journal article" date="2023" name="Int. J. Syst. Evol. Microbiol.">
        <title>Collibacillus ludicampi gen. nov., sp. nov., a new soil bacterium of the family Alicyclobacillaceae.</title>
        <authorList>
            <person name="Jojima T."/>
            <person name="Ioku Y."/>
            <person name="Fukuta Y."/>
            <person name="Shirasaka N."/>
            <person name="Matsumura Y."/>
            <person name="Mori M."/>
        </authorList>
    </citation>
    <scope>NUCLEOTIDE SEQUENCE</scope>
    <source>
        <strain evidence="1">TP075</strain>
    </source>
</reference>
<comment type="caution">
    <text evidence="1">The sequence shown here is derived from an EMBL/GenBank/DDBJ whole genome shotgun (WGS) entry which is preliminary data.</text>
</comment>
<evidence type="ECO:0000313" key="2">
    <source>
        <dbReference type="Proteomes" id="UP001057291"/>
    </source>
</evidence>
<gene>
    <name evidence="1" type="ORF">DNHGIG_23530</name>
</gene>
<keyword evidence="2" id="KW-1185">Reference proteome</keyword>
<dbReference type="Proteomes" id="UP001057291">
    <property type="component" value="Unassembled WGS sequence"/>
</dbReference>
<evidence type="ECO:0008006" key="3">
    <source>
        <dbReference type="Google" id="ProtNLM"/>
    </source>
</evidence>
<protein>
    <recommendedName>
        <fullName evidence="3">NIPSNAP domain-containing protein</fullName>
    </recommendedName>
</protein>
<dbReference type="AlphaFoldDB" id="A0AAV4LGL1"/>
<name>A0AAV4LGL1_9BACL</name>
<dbReference type="EMBL" id="BOQE01000001">
    <property type="protein sequence ID" value="GIM46804.1"/>
    <property type="molecule type" value="Genomic_DNA"/>
</dbReference>